<name>A0A975ZQF3_9RHOB</name>
<gene>
    <name evidence="2" type="ORF">SAMN04487940_1228</name>
</gene>
<accession>A0A975ZQF3</accession>
<comment type="caution">
    <text evidence="2">The sequence shown here is derived from an EMBL/GenBank/DDBJ whole genome shotgun (WGS) entry which is preliminary data.</text>
</comment>
<dbReference type="EMBL" id="FNYY01000022">
    <property type="protein sequence ID" value="SEK05634.1"/>
    <property type="molecule type" value="Genomic_DNA"/>
</dbReference>
<evidence type="ECO:0000256" key="1">
    <source>
        <dbReference type="SAM" id="MobiDB-lite"/>
    </source>
</evidence>
<feature type="region of interest" description="Disordered" evidence="1">
    <location>
        <begin position="189"/>
        <end position="215"/>
    </location>
</feature>
<keyword evidence="3" id="KW-1185">Reference proteome</keyword>
<evidence type="ECO:0000313" key="3">
    <source>
        <dbReference type="Proteomes" id="UP000182932"/>
    </source>
</evidence>
<evidence type="ECO:0000313" key="2">
    <source>
        <dbReference type="EMBL" id="SEK05634.1"/>
    </source>
</evidence>
<dbReference type="AlphaFoldDB" id="A0A975ZQF3"/>
<dbReference type="Proteomes" id="UP000182932">
    <property type="component" value="Unassembled WGS sequence"/>
</dbReference>
<organism evidence="2 3">
    <name type="scientific">Marinovum algicola</name>
    <dbReference type="NCBI Taxonomy" id="42444"/>
    <lineage>
        <taxon>Bacteria</taxon>
        <taxon>Pseudomonadati</taxon>
        <taxon>Pseudomonadota</taxon>
        <taxon>Alphaproteobacteria</taxon>
        <taxon>Rhodobacterales</taxon>
        <taxon>Roseobacteraceae</taxon>
        <taxon>Marinovum</taxon>
    </lineage>
</organism>
<protein>
    <submittedName>
        <fullName evidence="2">Uncharacterized protein</fullName>
    </submittedName>
</protein>
<sequence>MAPAGAHRPKVMSVCPLTRQDGSVDRRILKCSSLCSCVASAQARALSNRFGNASPRCRMRRSSAGKRHHHRNMIVGANPLKMSKSLAFFANWPLVTIAAGVSKATEVSFSHGLFWLATMGLSSPRRGRRRPVVPRRIRQRAGRSLVRRSRILADHCALLSHPVSSSEECGTEFDGHRYENRSFRARFRPFGQPKPAPAVPRPAQSAPTAPDPRLRNARLRGLPCRLAGQASAPGAGACGACGLSRHRAGGRWPG</sequence>
<reference evidence="2 3" key="1">
    <citation type="submission" date="2016-10" db="EMBL/GenBank/DDBJ databases">
        <authorList>
            <person name="Varghese N."/>
            <person name="Submissions S."/>
        </authorList>
    </citation>
    <scope>NUCLEOTIDE SEQUENCE [LARGE SCALE GENOMIC DNA]</scope>
    <source>
        <strain evidence="2 3">FF3</strain>
    </source>
</reference>
<proteinExistence type="predicted"/>